<reference evidence="2 3" key="1">
    <citation type="submission" date="2009-09" db="EMBL/GenBank/DDBJ databases">
        <authorList>
            <person name="Qin X."/>
            <person name="Bachman B."/>
            <person name="Battles P."/>
            <person name="Bell A."/>
            <person name="Bess C."/>
            <person name="Bickham C."/>
            <person name="Chaboub L."/>
            <person name="Chen D."/>
            <person name="Coyle M."/>
            <person name="Deiros D.R."/>
            <person name="Dinh H."/>
            <person name="Forbes L."/>
            <person name="Fowler G."/>
            <person name="Francisco L."/>
            <person name="Fu Q."/>
            <person name="Gubbala S."/>
            <person name="Hale W."/>
            <person name="Han Y."/>
            <person name="Hemphill L."/>
            <person name="Highlander S.K."/>
            <person name="Hirani K."/>
            <person name="Hogues M."/>
            <person name="Jackson L."/>
            <person name="Jakkamsetti A."/>
            <person name="Javaid M."/>
            <person name="Jiang H."/>
            <person name="Korchina V."/>
            <person name="Kovar C."/>
            <person name="Lara F."/>
            <person name="Lee S."/>
            <person name="Mata R."/>
            <person name="Mathew T."/>
            <person name="Moen C."/>
            <person name="Morales K."/>
            <person name="Munidasa M."/>
            <person name="Nazareth L."/>
            <person name="Ngo R."/>
            <person name="Nguyen L."/>
            <person name="Okwuonu G."/>
            <person name="Ongeri F."/>
            <person name="Patil S."/>
            <person name="Petrosino J."/>
            <person name="Pham C."/>
            <person name="Pham P."/>
            <person name="Pu L.-L."/>
            <person name="Puazo M."/>
            <person name="Raj R."/>
            <person name="Reid J."/>
            <person name="Rouhana J."/>
            <person name="Saada N."/>
            <person name="Shang Y."/>
            <person name="Simmons D."/>
            <person name="Thornton R."/>
            <person name="Warren J."/>
            <person name="Weissenberger G."/>
            <person name="Zhang J."/>
            <person name="Zhang L."/>
            <person name="Zhou C."/>
            <person name="Zhu D."/>
            <person name="Muzny D."/>
            <person name="Worley K."/>
            <person name="Gibbs R."/>
        </authorList>
    </citation>
    <scope>NUCLEOTIDE SEQUENCE [LARGE SCALE GENOMIC DNA]</scope>
    <source>
        <strain evidence="2 3">DSM 13335</strain>
    </source>
</reference>
<protein>
    <recommendedName>
        <fullName evidence="1">IrrE N-terminal-like domain-containing protein</fullName>
    </recommendedName>
</protein>
<gene>
    <name evidence="2" type="ORF">HMPREF0520_0673</name>
</gene>
<dbReference type="RefSeq" id="WP_006729679.1">
    <property type="nucleotide sequence ID" value="NZ_AZET01000013.1"/>
</dbReference>
<organism evidence="2 3">
    <name type="scientific">Lactobacillus iners DSM 13335</name>
    <dbReference type="NCBI Taxonomy" id="525328"/>
    <lineage>
        <taxon>Bacteria</taxon>
        <taxon>Bacillati</taxon>
        <taxon>Bacillota</taxon>
        <taxon>Bacilli</taxon>
        <taxon>Lactobacillales</taxon>
        <taxon>Lactobacillaceae</taxon>
        <taxon>Lactobacillus</taxon>
    </lineage>
</organism>
<dbReference type="Pfam" id="PF06114">
    <property type="entry name" value="Peptidase_M78"/>
    <property type="match status" value="1"/>
</dbReference>
<evidence type="ECO:0000313" key="3">
    <source>
        <dbReference type="Proteomes" id="UP000004115"/>
    </source>
</evidence>
<dbReference type="HOGENOM" id="CLU_1382612_0_0_9"/>
<evidence type="ECO:0000313" key="2">
    <source>
        <dbReference type="EMBL" id="EEW52352.1"/>
    </source>
</evidence>
<name>C8PC53_9LACO</name>
<feature type="domain" description="IrrE N-terminal-like" evidence="1">
    <location>
        <begin position="58"/>
        <end position="150"/>
    </location>
</feature>
<dbReference type="OrthoDB" id="9816277at2"/>
<accession>C8PC53</accession>
<dbReference type="InterPro" id="IPR010359">
    <property type="entry name" value="IrrE_HExxH"/>
</dbReference>
<dbReference type="AlphaFoldDB" id="C8PC53"/>
<evidence type="ECO:0000259" key="1">
    <source>
        <dbReference type="Pfam" id="PF06114"/>
    </source>
</evidence>
<sequence length="197" mass="22875">MYRNGIEYDKLDKLIYSIYVDYNIKAFPIDEKDLCRKMKIALVPYSAFSDEAKKLLQKKSNHAFFVKESKENPPTIYYNDTFESEGSIRLSVFHEIGHYICEDEDDSKDDLADYFARHFMCPTAYLMLKGIESPNEIVAFCGVSFQAACNASANIANRKKKLGNKLLSYEKEFIKNIDPIAFWFYELTDRGEKVMNV</sequence>
<dbReference type="EMBL" id="ACLN01000004">
    <property type="protein sequence ID" value="EEW52352.1"/>
    <property type="molecule type" value="Genomic_DNA"/>
</dbReference>
<comment type="caution">
    <text evidence="2">The sequence shown here is derived from an EMBL/GenBank/DDBJ whole genome shotgun (WGS) entry which is preliminary data.</text>
</comment>
<keyword evidence="3" id="KW-1185">Reference proteome</keyword>
<dbReference type="Gene3D" id="1.10.10.2910">
    <property type="match status" value="1"/>
</dbReference>
<proteinExistence type="predicted"/>
<dbReference type="Proteomes" id="UP000004115">
    <property type="component" value="Unassembled WGS sequence"/>
</dbReference>